<dbReference type="Gene3D" id="3.10.450.50">
    <property type="match status" value="1"/>
</dbReference>
<gene>
    <name evidence="2" type="ORF">SDC9_87472</name>
</gene>
<sequence>MKKIFSVFAAAVIALAFTSCGGGADTPEKVAEKFLQHIAKSEFKDAKELATGDAIKTIETLESFASMSEMGGEKPEAKEVKIENMKCDTKEDAAACTYTQDGKEGNIDLKKVDGAWKVASFPKETSGGDVEEDTTMENDSTATDDVTEEAAE</sequence>
<evidence type="ECO:0000313" key="2">
    <source>
        <dbReference type="EMBL" id="MPM40824.1"/>
    </source>
</evidence>
<evidence type="ECO:0000256" key="1">
    <source>
        <dbReference type="SAM" id="MobiDB-lite"/>
    </source>
</evidence>
<feature type="region of interest" description="Disordered" evidence="1">
    <location>
        <begin position="121"/>
        <end position="152"/>
    </location>
</feature>
<organism evidence="2">
    <name type="scientific">bioreactor metagenome</name>
    <dbReference type="NCBI Taxonomy" id="1076179"/>
    <lineage>
        <taxon>unclassified sequences</taxon>
        <taxon>metagenomes</taxon>
        <taxon>ecological metagenomes</taxon>
    </lineage>
</organism>
<proteinExistence type="predicted"/>
<dbReference type="AlphaFoldDB" id="A0A644ZTC3"/>
<comment type="caution">
    <text evidence="2">The sequence shown here is derived from an EMBL/GenBank/DDBJ whole genome shotgun (WGS) entry which is preliminary data.</text>
</comment>
<reference evidence="2" key="1">
    <citation type="submission" date="2019-08" db="EMBL/GenBank/DDBJ databases">
        <authorList>
            <person name="Kucharzyk K."/>
            <person name="Murdoch R.W."/>
            <person name="Higgins S."/>
            <person name="Loffler F."/>
        </authorList>
    </citation>
    <scope>NUCLEOTIDE SEQUENCE</scope>
</reference>
<name>A0A644ZTC3_9ZZZZ</name>
<dbReference type="PROSITE" id="PS51257">
    <property type="entry name" value="PROKAR_LIPOPROTEIN"/>
    <property type="match status" value="1"/>
</dbReference>
<accession>A0A644ZTC3</accession>
<protein>
    <submittedName>
        <fullName evidence="2">Uncharacterized protein</fullName>
    </submittedName>
</protein>
<dbReference type="EMBL" id="VSSQ01009138">
    <property type="protein sequence ID" value="MPM40824.1"/>
    <property type="molecule type" value="Genomic_DNA"/>
</dbReference>